<dbReference type="InterPro" id="IPR036259">
    <property type="entry name" value="MFS_trans_sf"/>
</dbReference>
<dbReference type="Proteomes" id="UP000244384">
    <property type="component" value="Chromosome"/>
</dbReference>
<keyword evidence="2" id="KW-0813">Transport</keyword>
<accession>A0A5F2EVN4</accession>
<keyword evidence="8" id="KW-1185">Reference proteome</keyword>
<accession>A0A2S0WI04</accession>
<dbReference type="KEGG" id="aez:C3E78_01255"/>
<keyword evidence="6" id="KW-0472">Membrane</keyword>
<evidence type="ECO:0000256" key="3">
    <source>
        <dbReference type="ARBA" id="ARBA00022475"/>
    </source>
</evidence>
<dbReference type="SUPFAM" id="SSF103473">
    <property type="entry name" value="MFS general substrate transporter"/>
    <property type="match status" value="1"/>
</dbReference>
<evidence type="ECO:0000256" key="6">
    <source>
        <dbReference type="ARBA" id="ARBA00023136"/>
    </source>
</evidence>
<keyword evidence="4" id="KW-0812">Transmembrane</keyword>
<dbReference type="Gene3D" id="1.20.1250.20">
    <property type="entry name" value="MFS general substrate transporter like domains"/>
    <property type="match status" value="1"/>
</dbReference>
<keyword evidence="3" id="KW-1003">Cell membrane</keyword>
<dbReference type="PROSITE" id="PS50850">
    <property type="entry name" value="MFS"/>
    <property type="match status" value="1"/>
</dbReference>
<evidence type="ECO:0000256" key="4">
    <source>
        <dbReference type="ARBA" id="ARBA00022692"/>
    </source>
</evidence>
<dbReference type="PROSITE" id="PS00216">
    <property type="entry name" value="SUGAR_TRANSPORT_1"/>
    <property type="match status" value="1"/>
</dbReference>
<proteinExistence type="predicted"/>
<dbReference type="GO" id="GO:0022857">
    <property type="term" value="F:transmembrane transporter activity"/>
    <property type="evidence" value="ECO:0007669"/>
    <property type="project" value="InterPro"/>
</dbReference>
<evidence type="ECO:0000256" key="1">
    <source>
        <dbReference type="ARBA" id="ARBA00004651"/>
    </source>
</evidence>
<dbReference type="InterPro" id="IPR004638">
    <property type="entry name" value="EmrB-like"/>
</dbReference>
<dbReference type="InterPro" id="IPR005829">
    <property type="entry name" value="Sugar_transporter_CS"/>
</dbReference>
<keyword evidence="5" id="KW-1133">Transmembrane helix</keyword>
<dbReference type="GO" id="GO:0005886">
    <property type="term" value="C:plasma membrane"/>
    <property type="evidence" value="ECO:0007669"/>
    <property type="project" value="UniProtKB-SubCell"/>
</dbReference>
<evidence type="ECO:0000256" key="2">
    <source>
        <dbReference type="ARBA" id="ARBA00022448"/>
    </source>
</evidence>
<dbReference type="EMBL" id="CP026952">
    <property type="protein sequence ID" value="AWB90958.1"/>
    <property type="molecule type" value="Genomic_DNA"/>
</dbReference>
<dbReference type="PANTHER" id="PTHR42718:SF46">
    <property type="entry name" value="BLR6921 PROTEIN"/>
    <property type="match status" value="1"/>
</dbReference>
<reference evidence="8" key="1">
    <citation type="submission" date="2018-01" db="EMBL/GenBank/DDBJ databases">
        <authorList>
            <person name="Li J."/>
        </authorList>
    </citation>
    <scope>NUCLEOTIDE SEQUENCE [LARGE SCALE GENOMIC DNA]</scope>
    <source>
        <strain evidence="8">592</strain>
    </source>
</reference>
<dbReference type="CDD" id="cd17321">
    <property type="entry name" value="MFS_MMR_MDR_like"/>
    <property type="match status" value="1"/>
</dbReference>
<dbReference type="OrthoDB" id="7375466at2"/>
<dbReference type="InterPro" id="IPR020846">
    <property type="entry name" value="MFS_dom"/>
</dbReference>
<evidence type="ECO:0000256" key="5">
    <source>
        <dbReference type="ARBA" id="ARBA00022989"/>
    </source>
</evidence>
<protein>
    <submittedName>
        <fullName evidence="7">MFS transporter</fullName>
    </submittedName>
</protein>
<dbReference type="Gene3D" id="1.20.1720.10">
    <property type="entry name" value="Multidrug resistance protein D"/>
    <property type="match status" value="1"/>
</dbReference>
<dbReference type="AlphaFoldDB" id="A0A2S0WI04"/>
<organism evidence="7 8">
    <name type="scientific">Aeromicrobium chenweiae</name>
    <dbReference type="NCBI Taxonomy" id="2079793"/>
    <lineage>
        <taxon>Bacteria</taxon>
        <taxon>Bacillati</taxon>
        <taxon>Actinomycetota</taxon>
        <taxon>Actinomycetes</taxon>
        <taxon>Propionibacteriales</taxon>
        <taxon>Nocardioidaceae</taxon>
        <taxon>Aeromicrobium</taxon>
    </lineage>
</organism>
<comment type="subcellular location">
    <subcellularLocation>
        <location evidence="1">Cell membrane</location>
        <topology evidence="1">Multi-pass membrane protein</topology>
    </subcellularLocation>
</comment>
<gene>
    <name evidence="7" type="ORF">C3E78_01255</name>
</gene>
<evidence type="ECO:0000313" key="8">
    <source>
        <dbReference type="Proteomes" id="UP000244384"/>
    </source>
</evidence>
<sequence length="473" mass="49304">MNDRRNIWALVAVALATFMTYLDNNIINVAVPVIQDDLDLGTAGIEWVVSSYILTFAGLMLIGGRLADLLGRRRIFLIGLGVFTLASFAAGLSGNVESLIASRAVQGAGAALLTPTTLAIISATFTDKRERNVAVGIWGAVGALALAAGPLLGGVLSEHVAWEWIFFINVPLGLVTAALAMWAITESRDPVQRRLDGWGLVASTISLSTLTFALIEGTSRGWTSPEILASFAVAAVTAAWFVAVELSVEDPMVDLGLFRDRVFSGALLSLMLWAFGLFGIYFFTSLYLQGVLGFSPTKAGLTFVPMALFMAVSAAGSEAVAHRFGAHRSVTFGMALMGVAIASVALFGQDASMLDLMPSFIAIGIGGGLTIPLTATVLGIMPQDQAGVASGVFNTSRELAGLLGITVIGVILTSREDSVLDGGGLPMDAFLSGYRLGLLVAGALVFAGAVAAWAALRKAEDEPVLTEDAVLVG</sequence>
<name>A0A2S0WI04_9ACTN</name>
<dbReference type="NCBIfam" id="TIGR00711">
    <property type="entry name" value="efflux_EmrB"/>
    <property type="match status" value="1"/>
</dbReference>
<dbReference type="InterPro" id="IPR011701">
    <property type="entry name" value="MFS"/>
</dbReference>
<dbReference type="PANTHER" id="PTHR42718">
    <property type="entry name" value="MAJOR FACILITATOR SUPERFAMILY MULTIDRUG TRANSPORTER MFSC"/>
    <property type="match status" value="1"/>
</dbReference>
<evidence type="ECO:0000313" key="7">
    <source>
        <dbReference type="EMBL" id="AWB90958.1"/>
    </source>
</evidence>
<dbReference type="PRINTS" id="PR01036">
    <property type="entry name" value="TCRTETB"/>
</dbReference>
<dbReference type="Pfam" id="PF07690">
    <property type="entry name" value="MFS_1"/>
    <property type="match status" value="1"/>
</dbReference>
<dbReference type="RefSeq" id="WP_108576604.1">
    <property type="nucleotide sequence ID" value="NZ_CP026952.1"/>
</dbReference>